<sequence length="135" mass="14882">MPSEIRQILFRPAEAARALLDHARRTRRNLPQGDVVECFVEAATRTRGPGFCLVIDPSRALPRGEGCAELIRVSLDGEELMQALIAFCDEQAIPLPLEGQKSLQRFGEQIGMVITLDEHLGEGRSVLAQLGHHMA</sequence>
<keyword evidence="2" id="KW-1185">Reference proteome</keyword>
<dbReference type="EMBL" id="QKYU01000011">
    <property type="protein sequence ID" value="PZW45674.1"/>
    <property type="molecule type" value="Genomic_DNA"/>
</dbReference>
<name>A0A2W7IJ30_9PROT</name>
<evidence type="ECO:0000313" key="1">
    <source>
        <dbReference type="EMBL" id="PZW45674.1"/>
    </source>
</evidence>
<dbReference type="OrthoDB" id="7360873at2"/>
<dbReference type="AlphaFoldDB" id="A0A2W7IJ30"/>
<dbReference type="Proteomes" id="UP000249688">
    <property type="component" value="Unassembled WGS sequence"/>
</dbReference>
<gene>
    <name evidence="1" type="ORF">C8P66_11189</name>
</gene>
<evidence type="ECO:0000313" key="2">
    <source>
        <dbReference type="Proteomes" id="UP000249688"/>
    </source>
</evidence>
<proteinExistence type="predicted"/>
<dbReference type="RefSeq" id="WP_111398332.1">
    <property type="nucleotide sequence ID" value="NZ_QKYU01000011.1"/>
</dbReference>
<reference evidence="1 2" key="1">
    <citation type="submission" date="2018-06" db="EMBL/GenBank/DDBJ databases">
        <title>Genomic Encyclopedia of Archaeal and Bacterial Type Strains, Phase II (KMG-II): from individual species to whole genera.</title>
        <authorList>
            <person name="Goeker M."/>
        </authorList>
    </citation>
    <scope>NUCLEOTIDE SEQUENCE [LARGE SCALE GENOMIC DNA]</scope>
    <source>
        <strain evidence="1 2">DSM 24525</strain>
    </source>
</reference>
<accession>A0A2W7IJ30</accession>
<organism evidence="1 2">
    <name type="scientific">Humitalea rosea</name>
    <dbReference type="NCBI Taxonomy" id="990373"/>
    <lineage>
        <taxon>Bacteria</taxon>
        <taxon>Pseudomonadati</taxon>
        <taxon>Pseudomonadota</taxon>
        <taxon>Alphaproteobacteria</taxon>
        <taxon>Acetobacterales</taxon>
        <taxon>Roseomonadaceae</taxon>
        <taxon>Humitalea</taxon>
    </lineage>
</organism>
<comment type="caution">
    <text evidence="1">The sequence shown here is derived from an EMBL/GenBank/DDBJ whole genome shotgun (WGS) entry which is preliminary data.</text>
</comment>
<protein>
    <submittedName>
        <fullName evidence="1">Uncharacterized protein</fullName>
    </submittedName>
</protein>